<feature type="transmembrane region" description="Helical" evidence="1">
    <location>
        <begin position="75"/>
        <end position="93"/>
    </location>
</feature>
<protein>
    <submittedName>
        <fullName evidence="2">MFS transporter</fullName>
    </submittedName>
</protein>
<evidence type="ECO:0000256" key="1">
    <source>
        <dbReference type="SAM" id="Phobius"/>
    </source>
</evidence>
<feature type="transmembrane region" description="Helical" evidence="1">
    <location>
        <begin position="340"/>
        <end position="361"/>
    </location>
</feature>
<dbReference type="Pfam" id="PF13347">
    <property type="entry name" value="MFS_2"/>
    <property type="match status" value="1"/>
</dbReference>
<feature type="transmembrane region" description="Helical" evidence="1">
    <location>
        <begin position="154"/>
        <end position="179"/>
    </location>
</feature>
<feature type="transmembrane region" description="Helical" evidence="1">
    <location>
        <begin position="191"/>
        <end position="213"/>
    </location>
</feature>
<accession>A0A7Z2VYR6</accession>
<gene>
    <name evidence="2" type="ORF">HH212_19240</name>
</gene>
<dbReference type="PANTHER" id="PTHR23518">
    <property type="entry name" value="C-METHYLTRANSFERASE"/>
    <property type="match status" value="1"/>
</dbReference>
<feature type="transmembrane region" description="Helical" evidence="1">
    <location>
        <begin position="113"/>
        <end position="134"/>
    </location>
</feature>
<feature type="transmembrane region" description="Helical" evidence="1">
    <location>
        <begin position="430"/>
        <end position="452"/>
    </location>
</feature>
<keyword evidence="3" id="KW-1185">Reference proteome</keyword>
<evidence type="ECO:0000313" key="3">
    <source>
        <dbReference type="Proteomes" id="UP000502415"/>
    </source>
</evidence>
<dbReference type="PANTHER" id="PTHR23518:SF2">
    <property type="entry name" value="MAJOR FACILITATOR SUPERFAMILY TRANSPORTER"/>
    <property type="match status" value="1"/>
</dbReference>
<dbReference type="Gene3D" id="1.20.1250.20">
    <property type="entry name" value="MFS general substrate transporter like domains"/>
    <property type="match status" value="2"/>
</dbReference>
<keyword evidence="1" id="KW-0472">Membrane</keyword>
<sequence>MTDGAQPAQLQASLSAPVVAPSSASLRAGTLRHGGWGLLALAGWLLVGELGIAMRDRWALSTALVALNRLGASDTGVSLILSTLPAVLSLFLVPWLGMRSDRHRGRWGRRRPFLMLTAPIGALAMLGVAAAPALAGASHAALGNWSPGLRPLQLGWFCAFWTVFDCAAVATIALFTGLVNDVMPRRCIGRFYAAFRVVGLGVAIAFNSWLLALTDTRQFAILVAIALIFGLATPLMCAMVREAPSQPAPDADAVAAAPARSAIARAAASVRFGQRRHLWAVAAFMLAAVTFSPFNTFSISYALSLGIPKAELGALTALAYAVSIAAAFGIGWLTDRIGALRLSSALMGLYCATALCGWLLVDDAAAFRPFYLAHVLLSGAYFTAASSLPMELFPRAEFVRYNAGKDVVVTLGGILVSACQGPLLDWSGHAYRLTLVSGALFSLLCVGCMVRLMRAPAVDG</sequence>
<feature type="transmembrane region" description="Helical" evidence="1">
    <location>
        <begin position="219"/>
        <end position="240"/>
    </location>
</feature>
<name>A0A7Z2VYR6_9BURK</name>
<dbReference type="SUPFAM" id="SSF103473">
    <property type="entry name" value="MFS general substrate transporter"/>
    <property type="match status" value="1"/>
</dbReference>
<feature type="transmembrane region" description="Helical" evidence="1">
    <location>
        <begin position="278"/>
        <end position="300"/>
    </location>
</feature>
<keyword evidence="1" id="KW-1133">Transmembrane helix</keyword>
<dbReference type="AlphaFoldDB" id="A0A7Z2VYR6"/>
<keyword evidence="1" id="KW-0812">Transmembrane</keyword>
<organism evidence="2 3">
    <name type="scientific">Massilia forsythiae</name>
    <dbReference type="NCBI Taxonomy" id="2728020"/>
    <lineage>
        <taxon>Bacteria</taxon>
        <taxon>Pseudomonadati</taxon>
        <taxon>Pseudomonadota</taxon>
        <taxon>Betaproteobacteria</taxon>
        <taxon>Burkholderiales</taxon>
        <taxon>Oxalobacteraceae</taxon>
        <taxon>Telluria group</taxon>
        <taxon>Massilia</taxon>
    </lineage>
</organism>
<feature type="transmembrane region" description="Helical" evidence="1">
    <location>
        <begin position="312"/>
        <end position="333"/>
    </location>
</feature>
<dbReference type="RefSeq" id="WP_170203978.1">
    <property type="nucleotide sequence ID" value="NZ_CP051685.1"/>
</dbReference>
<feature type="transmembrane region" description="Helical" evidence="1">
    <location>
        <begin position="36"/>
        <end position="55"/>
    </location>
</feature>
<dbReference type="Proteomes" id="UP000502415">
    <property type="component" value="Chromosome"/>
</dbReference>
<proteinExistence type="predicted"/>
<dbReference type="KEGG" id="mfy:HH212_19240"/>
<evidence type="ECO:0000313" key="2">
    <source>
        <dbReference type="EMBL" id="QJE01891.1"/>
    </source>
</evidence>
<reference evidence="2 3" key="1">
    <citation type="submission" date="2020-04" db="EMBL/GenBank/DDBJ databases">
        <title>Genome sequencing of novel species.</title>
        <authorList>
            <person name="Heo J."/>
            <person name="Kim S.-J."/>
            <person name="Kim J.-S."/>
            <person name="Hong S.-B."/>
            <person name="Kwon S.-W."/>
        </authorList>
    </citation>
    <scope>NUCLEOTIDE SEQUENCE [LARGE SCALE GENOMIC DNA]</scope>
    <source>
        <strain evidence="2 3">GN2-R2</strain>
    </source>
</reference>
<feature type="transmembrane region" description="Helical" evidence="1">
    <location>
        <begin position="367"/>
        <end position="386"/>
    </location>
</feature>
<dbReference type="EMBL" id="CP051685">
    <property type="protein sequence ID" value="QJE01891.1"/>
    <property type="molecule type" value="Genomic_DNA"/>
</dbReference>
<dbReference type="InterPro" id="IPR036259">
    <property type="entry name" value="MFS_trans_sf"/>
</dbReference>